<dbReference type="EMBL" id="FQXZ01000011">
    <property type="protein sequence ID" value="SHH98283.1"/>
    <property type="molecule type" value="Genomic_DNA"/>
</dbReference>
<dbReference type="SUPFAM" id="SSF55729">
    <property type="entry name" value="Acyl-CoA N-acyltransferases (Nat)"/>
    <property type="match status" value="1"/>
</dbReference>
<evidence type="ECO:0000313" key="2">
    <source>
        <dbReference type="EMBL" id="SHH98283.1"/>
    </source>
</evidence>
<dbReference type="STRING" id="1216006.VA7868_01126"/>
<evidence type="ECO:0000259" key="1">
    <source>
        <dbReference type="PROSITE" id="PS51186"/>
    </source>
</evidence>
<dbReference type="GO" id="GO:0016747">
    <property type="term" value="F:acyltransferase activity, transferring groups other than amino-acyl groups"/>
    <property type="evidence" value="ECO:0007669"/>
    <property type="project" value="InterPro"/>
</dbReference>
<protein>
    <submittedName>
        <fullName evidence="2">Acetyltransferase (GNAT) family protein</fullName>
    </submittedName>
</protein>
<sequence length="152" mass="17487">MSIELRPLSPEESGMTFPVFKTYMKPVIEAAFGWDEAFQYHGFTANLQPEWFSWVVSCGHQAGLVCYRQKAESLHIHLLVTFSSQQRQGVASRVITLLKGQACRQNLSLTLSCIKNNHPALHLYRKLGFEVQEEDEHFYNLICYDPCPIHIQ</sequence>
<feature type="domain" description="N-acetyltransferase" evidence="1">
    <location>
        <begin position="3"/>
        <end position="148"/>
    </location>
</feature>
<name>A0A1M5XGC2_9VIBR</name>
<dbReference type="Pfam" id="PF00583">
    <property type="entry name" value="Acetyltransf_1"/>
    <property type="match status" value="1"/>
</dbReference>
<evidence type="ECO:0000313" key="3">
    <source>
        <dbReference type="Proteomes" id="UP000184608"/>
    </source>
</evidence>
<accession>A0A1M5XGC2</accession>
<gene>
    <name evidence="2" type="ORF">VA7868_01126</name>
</gene>
<organism evidence="2 3">
    <name type="scientific">Vibrio aerogenes CECT 7868</name>
    <dbReference type="NCBI Taxonomy" id="1216006"/>
    <lineage>
        <taxon>Bacteria</taxon>
        <taxon>Pseudomonadati</taxon>
        <taxon>Pseudomonadota</taxon>
        <taxon>Gammaproteobacteria</taxon>
        <taxon>Vibrionales</taxon>
        <taxon>Vibrionaceae</taxon>
        <taxon>Vibrio</taxon>
    </lineage>
</organism>
<dbReference type="AlphaFoldDB" id="A0A1M5XGC2"/>
<dbReference type="InterPro" id="IPR000182">
    <property type="entry name" value="GNAT_dom"/>
</dbReference>
<dbReference type="InterPro" id="IPR016181">
    <property type="entry name" value="Acyl_CoA_acyltransferase"/>
</dbReference>
<dbReference type="PROSITE" id="PS51186">
    <property type="entry name" value="GNAT"/>
    <property type="match status" value="1"/>
</dbReference>
<reference evidence="2 3" key="1">
    <citation type="submission" date="2016-11" db="EMBL/GenBank/DDBJ databases">
        <authorList>
            <person name="Jaros S."/>
            <person name="Januszkiewicz K."/>
            <person name="Wedrychowicz H."/>
        </authorList>
    </citation>
    <scope>NUCLEOTIDE SEQUENCE [LARGE SCALE GENOMIC DNA]</scope>
    <source>
        <strain evidence="2 3">CECT 7868</strain>
    </source>
</reference>
<dbReference type="RefSeq" id="WP_073602884.1">
    <property type="nucleotide sequence ID" value="NZ_FQXZ01000011.1"/>
</dbReference>
<dbReference type="OrthoDB" id="5892514at2"/>
<keyword evidence="2" id="KW-0808">Transferase</keyword>
<keyword evidence="3" id="KW-1185">Reference proteome</keyword>
<dbReference type="Proteomes" id="UP000184608">
    <property type="component" value="Unassembled WGS sequence"/>
</dbReference>
<dbReference type="Gene3D" id="3.40.630.30">
    <property type="match status" value="1"/>
</dbReference>
<proteinExistence type="predicted"/>